<evidence type="ECO:0000256" key="9">
    <source>
        <dbReference type="ARBA" id="ARBA00023157"/>
    </source>
</evidence>
<keyword evidence="7 13" id="KW-0560">Oxidoreductase</keyword>
<organism evidence="15 16">
    <name type="scientific">Acidianus manzaensis</name>
    <dbReference type="NCBI Taxonomy" id="282676"/>
    <lineage>
        <taxon>Archaea</taxon>
        <taxon>Thermoproteota</taxon>
        <taxon>Thermoprotei</taxon>
        <taxon>Sulfolobales</taxon>
        <taxon>Sulfolobaceae</taxon>
        <taxon>Acidianus</taxon>
    </lineage>
</organism>
<comment type="catalytic activity">
    <reaction evidence="11 13">
        <text>a 2'-deoxyribonucleoside 5'-diphosphate + [thioredoxin]-disulfide + H2O = a ribonucleoside 5'-diphosphate + [thioredoxin]-dithiol</text>
        <dbReference type="Rhea" id="RHEA:23252"/>
        <dbReference type="Rhea" id="RHEA-COMP:10698"/>
        <dbReference type="Rhea" id="RHEA-COMP:10700"/>
        <dbReference type="ChEBI" id="CHEBI:15377"/>
        <dbReference type="ChEBI" id="CHEBI:29950"/>
        <dbReference type="ChEBI" id="CHEBI:50058"/>
        <dbReference type="ChEBI" id="CHEBI:57930"/>
        <dbReference type="ChEBI" id="CHEBI:73316"/>
        <dbReference type="EC" id="1.17.4.1"/>
    </reaction>
</comment>
<evidence type="ECO:0000259" key="14">
    <source>
        <dbReference type="PROSITE" id="PS51161"/>
    </source>
</evidence>
<evidence type="ECO:0000256" key="11">
    <source>
        <dbReference type="ARBA" id="ARBA00047754"/>
    </source>
</evidence>
<dbReference type="EMBL" id="CP020477">
    <property type="protein sequence ID" value="ARM76558.1"/>
    <property type="molecule type" value="Genomic_DNA"/>
</dbReference>
<dbReference type="EC" id="1.17.4.1" evidence="13"/>
<dbReference type="GO" id="GO:0004748">
    <property type="term" value="F:ribonucleoside-diphosphate reductase activity, thioredoxin disulfide as acceptor"/>
    <property type="evidence" value="ECO:0007669"/>
    <property type="project" value="UniProtKB-EC"/>
</dbReference>
<evidence type="ECO:0000256" key="13">
    <source>
        <dbReference type="RuleBase" id="RU364064"/>
    </source>
</evidence>
<evidence type="ECO:0000256" key="2">
    <source>
        <dbReference type="ARBA" id="ARBA00007405"/>
    </source>
</evidence>
<dbReference type="UniPathway" id="UPA00326"/>
<dbReference type="InterPro" id="IPR008926">
    <property type="entry name" value="RNR_R1-su_N"/>
</dbReference>
<evidence type="ECO:0000313" key="16">
    <source>
        <dbReference type="Proteomes" id="UP000193404"/>
    </source>
</evidence>
<gene>
    <name evidence="15" type="ORF">B6F84_11365</name>
</gene>
<dbReference type="Gene3D" id="3.20.70.20">
    <property type="match status" value="1"/>
</dbReference>
<dbReference type="GO" id="GO:0071897">
    <property type="term" value="P:DNA biosynthetic process"/>
    <property type="evidence" value="ECO:0007669"/>
    <property type="project" value="UniProtKB-KW"/>
</dbReference>
<evidence type="ECO:0000313" key="15">
    <source>
        <dbReference type="EMBL" id="ARM76558.1"/>
    </source>
</evidence>
<dbReference type="InterPro" id="IPR013346">
    <property type="entry name" value="NrdE_NrdA_C"/>
</dbReference>
<keyword evidence="9" id="KW-1015">Disulfide bond</keyword>
<evidence type="ECO:0000256" key="1">
    <source>
        <dbReference type="ARBA" id="ARBA00001922"/>
    </source>
</evidence>
<dbReference type="PANTHER" id="PTHR43371:SF1">
    <property type="entry name" value="RIBONUCLEOSIDE-DIPHOSPHATE REDUCTASE"/>
    <property type="match status" value="1"/>
</dbReference>
<proteinExistence type="inferred from homology"/>
<name>A0A1W6K205_9CREN</name>
<dbReference type="NCBIfam" id="TIGR02504">
    <property type="entry name" value="NrdJ_Z"/>
    <property type="match status" value="1"/>
</dbReference>
<dbReference type="InterPro" id="IPR000788">
    <property type="entry name" value="RNR_lg_C"/>
</dbReference>
<dbReference type="KEGG" id="aman:B6F84_11365"/>
<reference evidence="15 16" key="1">
    <citation type="submission" date="2017-03" db="EMBL/GenBank/DDBJ databases">
        <title>Sulfur activation and transportation mechanism of thermophilic Archaea Acidianus manzaensis YN-25.</title>
        <authorList>
            <person name="Ma Y."/>
            <person name="Yang Y."/>
            <person name="Xia J."/>
        </authorList>
    </citation>
    <scope>NUCLEOTIDE SEQUENCE [LARGE SCALE GENOMIC DNA]</scope>
    <source>
        <strain evidence="15 16">YN-25</strain>
    </source>
</reference>
<comment type="cofactor">
    <cofactor evidence="1 13">
        <name>adenosylcob(III)alamin</name>
        <dbReference type="ChEBI" id="CHEBI:18408"/>
    </cofactor>
</comment>
<keyword evidence="3" id="KW-0021">Allosteric enzyme</keyword>
<comment type="function">
    <text evidence="13">Catalyzes the reduction of ribonucleotides to deoxyribonucleotides. May function to provide a pool of deoxyribonucleotide precursors for DNA repair during oxygen limitation and/or for immediate growth after restoration of oxygen.</text>
</comment>
<dbReference type="STRING" id="282676.B6F84_11365"/>
<evidence type="ECO:0000256" key="7">
    <source>
        <dbReference type="ARBA" id="ARBA00023002"/>
    </source>
</evidence>
<keyword evidence="13" id="KW-0237">DNA synthesis</keyword>
<comment type="similarity">
    <text evidence="2 13">Belongs to the ribonucleoside diphosphate reductase class-2 family.</text>
</comment>
<dbReference type="InterPro" id="IPR005144">
    <property type="entry name" value="ATP-cone_dom"/>
</dbReference>
<keyword evidence="5 12" id="KW-0547">Nucleotide-binding</keyword>
<sequence length="839" mass="95464">MQSTISTLSINKLKVVKRDGKKEEFKLEKILIKLGFVPSDIIDNIANDAIQNAKDNTIDTKTIADIVERNLIESSLEHPEMLDLAKRFVLARIYNHVYGKGNWKEFDPKDLLLSYNALKVLEARYLLKDPNTLRYIETPQMMFRRVAKFLASVEKMYGKTEEEVRKIEEEFYEKMSNLKFLPNTPTLMNSGTRLGILSACFVLPVKDSMTTPQGDGIYDTLRAMALVHQQGGGTGFDFSELRPKGDIVASTAGVASGPVSFMKIFDVSTDVVKQGGKRRGANMGVMHVWHSDIEDFIHSKSGELKDVQLQNFNISVGMYDYVMEKVEKGEQVPLITPRKTRIPGTDHDYYITKARNYMSEEWVQEEILSELEEKGGVVALDESRIITVDEALTIAEKEGAITRWINARTLFEEIVKGAWDSGDPGLLFIDSINRRHPIWYLGKINATNPCGEEPLLPWESCNLGSINLEKFVIERDGKPIVDWDGLAETIHYAVRFLDNVIDANRYPLKQIEEATKRTRKVGLGVMGLARMLIKLNIPYDSIDAIYFSYQLAKFIYYEAFKTSIEIAKEKGSFPAYDANLYHDIFDSAKSFDELKDIVKVDQTPSAYVKKLTETVDRLDFSKLKEERLKYGLRNSTVTSIAPTGTISIIAGTSSSIEPLFALAFIRNVAVGKFMEIDPLFLEYLRKYELDNPEVVKKVAETGTVGENVFMPATIRKLFRTAHEISPEFHLLHQGAWQQWNDSGVSKTINLRSEEPQETVERVYLLAWRLGIKGVTIYRDKSKSQQVIYFGLKKEREEKEKKQEEEKKKTSTLLPSNLRLKEQFVEVSENYAGGCKTCEL</sequence>
<dbReference type="PANTHER" id="PTHR43371">
    <property type="entry name" value="VITAMIN B12-DEPENDENT RIBONUCLEOTIDE REDUCTASE"/>
    <property type="match status" value="1"/>
</dbReference>
<accession>A0A1W6K205</accession>
<dbReference type="CDD" id="cd02888">
    <property type="entry name" value="RNR_II_dimer"/>
    <property type="match status" value="1"/>
</dbReference>
<dbReference type="Pfam" id="PF00317">
    <property type="entry name" value="Ribonuc_red_lgN"/>
    <property type="match status" value="1"/>
</dbReference>
<dbReference type="GO" id="GO:0005524">
    <property type="term" value="F:ATP binding"/>
    <property type="evidence" value="ECO:0007669"/>
    <property type="project" value="UniProtKB-UniRule"/>
</dbReference>
<dbReference type="Proteomes" id="UP000193404">
    <property type="component" value="Chromosome"/>
</dbReference>
<dbReference type="SUPFAM" id="SSF48168">
    <property type="entry name" value="R1 subunit of ribonucleotide reductase, N-terminal domain"/>
    <property type="match status" value="1"/>
</dbReference>
<evidence type="ECO:0000256" key="6">
    <source>
        <dbReference type="ARBA" id="ARBA00022840"/>
    </source>
</evidence>
<keyword evidence="8" id="KW-0215">Deoxyribonucleotide synthesis</keyword>
<dbReference type="InterPro" id="IPR050862">
    <property type="entry name" value="RdRp_reductase_class-2"/>
</dbReference>
<dbReference type="GO" id="GO:0009263">
    <property type="term" value="P:deoxyribonucleotide biosynthetic process"/>
    <property type="evidence" value="ECO:0007669"/>
    <property type="project" value="UniProtKB-KW"/>
</dbReference>
<dbReference type="PRINTS" id="PR01183">
    <property type="entry name" value="RIBORDTASEM1"/>
</dbReference>
<dbReference type="InterPro" id="IPR013344">
    <property type="entry name" value="RNR_NrdJ/NrdZ"/>
</dbReference>
<dbReference type="PROSITE" id="PS51161">
    <property type="entry name" value="ATP_CONE"/>
    <property type="match status" value="1"/>
</dbReference>
<evidence type="ECO:0000256" key="5">
    <source>
        <dbReference type="ARBA" id="ARBA00022741"/>
    </source>
</evidence>
<dbReference type="GeneID" id="41591532"/>
<evidence type="ECO:0000256" key="12">
    <source>
        <dbReference type="PROSITE-ProRule" id="PRU00492"/>
    </source>
</evidence>
<keyword evidence="4 13" id="KW-0846">Cobalamin</keyword>
<keyword evidence="16" id="KW-1185">Reference proteome</keyword>
<keyword evidence="6 12" id="KW-0067">ATP-binding</keyword>
<dbReference type="NCBIfam" id="TIGR02506">
    <property type="entry name" value="NrdE_NrdA"/>
    <property type="match status" value="1"/>
</dbReference>
<protein>
    <recommendedName>
        <fullName evidence="13">Vitamin B12-dependent ribonucleotide reductase</fullName>
        <ecNumber evidence="13">1.17.4.1</ecNumber>
    </recommendedName>
</protein>
<dbReference type="RefSeq" id="WP_148692348.1">
    <property type="nucleotide sequence ID" value="NZ_CP020477.1"/>
</dbReference>
<dbReference type="Pfam" id="PF02867">
    <property type="entry name" value="Ribonuc_red_lgC"/>
    <property type="match status" value="1"/>
</dbReference>
<dbReference type="GO" id="GO:0031419">
    <property type="term" value="F:cobalamin binding"/>
    <property type="evidence" value="ECO:0007669"/>
    <property type="project" value="UniProtKB-KW"/>
</dbReference>
<evidence type="ECO:0000256" key="3">
    <source>
        <dbReference type="ARBA" id="ARBA00022533"/>
    </source>
</evidence>
<evidence type="ECO:0000256" key="10">
    <source>
        <dbReference type="ARBA" id="ARBA00023285"/>
    </source>
</evidence>
<feature type="domain" description="ATP-cone" evidence="14">
    <location>
        <begin position="13"/>
        <end position="99"/>
    </location>
</feature>
<keyword evidence="10 13" id="KW-0170">Cobalt</keyword>
<dbReference type="SUPFAM" id="SSF51998">
    <property type="entry name" value="PFL-like glycyl radical enzymes"/>
    <property type="match status" value="1"/>
</dbReference>
<dbReference type="OrthoDB" id="6188at2157"/>
<dbReference type="Pfam" id="PF03477">
    <property type="entry name" value="ATP-cone"/>
    <property type="match status" value="1"/>
</dbReference>
<dbReference type="AlphaFoldDB" id="A0A1W6K205"/>
<evidence type="ECO:0000256" key="8">
    <source>
        <dbReference type="ARBA" id="ARBA00023116"/>
    </source>
</evidence>
<evidence type="ECO:0000256" key="4">
    <source>
        <dbReference type="ARBA" id="ARBA00022628"/>
    </source>
</evidence>
<dbReference type="InterPro" id="IPR013509">
    <property type="entry name" value="RNR_lsu_N"/>
</dbReference>